<proteinExistence type="predicted"/>
<evidence type="ECO:0000256" key="7">
    <source>
        <dbReference type="SAM" id="Phobius"/>
    </source>
</evidence>
<feature type="transmembrane region" description="Helical" evidence="7">
    <location>
        <begin position="565"/>
        <end position="584"/>
    </location>
</feature>
<keyword evidence="6 7" id="KW-0472">Membrane</keyword>
<feature type="transmembrane region" description="Helical" evidence="7">
    <location>
        <begin position="173"/>
        <end position="191"/>
    </location>
</feature>
<dbReference type="GO" id="GO:0016887">
    <property type="term" value="F:ATP hydrolysis activity"/>
    <property type="evidence" value="ECO:0007669"/>
    <property type="project" value="InterPro"/>
</dbReference>
<evidence type="ECO:0000313" key="10">
    <source>
        <dbReference type="Proteomes" id="UP000767327"/>
    </source>
</evidence>
<dbReference type="GO" id="GO:0055070">
    <property type="term" value="P:copper ion homeostasis"/>
    <property type="evidence" value="ECO:0007669"/>
    <property type="project" value="TreeGrafter"/>
</dbReference>
<dbReference type="SUPFAM" id="SSF81665">
    <property type="entry name" value="Calcium ATPase, transmembrane domain M"/>
    <property type="match status" value="1"/>
</dbReference>
<feature type="domain" description="P-type ATPase A" evidence="8">
    <location>
        <begin position="234"/>
        <end position="320"/>
    </location>
</feature>
<dbReference type="GO" id="GO:0005886">
    <property type="term" value="C:plasma membrane"/>
    <property type="evidence" value="ECO:0007669"/>
    <property type="project" value="UniProtKB-SubCell"/>
</dbReference>
<sequence>MGFDIFMLGATVVAAGALTWFVIWYFFSPSDAESSSSAKGSGTSENSQSSDEAYAALYGDREHEAAALSRLVLVGIVLTAIVFTLAVLALFGSSDPNNWTNAAWIQSPWLQAILITPVMFYCGRPIHHIGLHAIAKRSPDINSLISIGTSAAYIYSLAVCVASDFMPEGSREPYFESVGVTITLVLLGRLMETKSRAKSASSVRQLAELLPKIAHLVPKAQHDRTDPSTAAEYCTDVDSDALTPGDIVLVSPGESFPADGSIVAGEALIDESAINGQGESPLRGPGQRVHAGTVASSGPVLVRCTKVGRHSTLGGIVDVAEKAQNSKAPVQRLTDIISRIVVPVVMLIAIWTFAIWVVLGPQPRLSHAVVTAINVLIIACPCALGLVTPLSVSASVNLGAANGILLSSAKVLQRGARIRTVVLDQSAIGNVDEDDAHGTASAVKSLHDRGIRTILMGSGESTSTLEEARRFGIEEVIASVNQQDKKTWIKRLIAESEPGDLVALASDGFENAAVLNSADVGFAMGSGADGMLQSSDVTLVNGDLRGIPNTIRLCEITIRNIRENFIWAMAFNLLSIPIAVGVLYPFTGWLLNPVIAAVAMALSSLCVVLNAHRLHHQVIRITANAQSSSRSTHEPRLIEG</sequence>
<dbReference type="InterPro" id="IPR023298">
    <property type="entry name" value="ATPase_P-typ_TM_dom_sf"/>
</dbReference>
<comment type="caution">
    <text evidence="9">The sequence shown here is derived from an EMBL/GenBank/DDBJ whole genome shotgun (WGS) entry which is preliminary data.</text>
</comment>
<dbReference type="RefSeq" id="WP_273172230.1">
    <property type="nucleotide sequence ID" value="NZ_JAAXZR010000006.1"/>
</dbReference>
<name>A0A971CXR1_9BIFI</name>
<feature type="transmembrane region" description="Helical" evidence="7">
    <location>
        <begin position="365"/>
        <end position="387"/>
    </location>
</feature>
<dbReference type="AlphaFoldDB" id="A0A971CXR1"/>
<organism evidence="9 10">
    <name type="scientific">Bifidobacterium crudilactis</name>
    <dbReference type="NCBI Taxonomy" id="327277"/>
    <lineage>
        <taxon>Bacteria</taxon>
        <taxon>Bacillati</taxon>
        <taxon>Actinomycetota</taxon>
        <taxon>Actinomycetes</taxon>
        <taxon>Bifidobacteriales</taxon>
        <taxon>Bifidobacteriaceae</taxon>
        <taxon>Bifidobacterium</taxon>
    </lineage>
</organism>
<dbReference type="NCBIfam" id="TIGR01494">
    <property type="entry name" value="ATPase_P-type"/>
    <property type="match status" value="1"/>
</dbReference>
<reference evidence="9" key="2">
    <citation type="submission" date="2020-01" db="EMBL/GenBank/DDBJ databases">
        <authorList>
            <person name="Campanaro S."/>
        </authorList>
    </citation>
    <scope>NUCLEOTIDE SEQUENCE</scope>
    <source>
        <strain evidence="9">AS01afH2WH_6</strain>
    </source>
</reference>
<dbReference type="InterPro" id="IPR059000">
    <property type="entry name" value="ATPase_P-type_domA"/>
</dbReference>
<evidence type="ECO:0000256" key="4">
    <source>
        <dbReference type="ARBA" id="ARBA00022967"/>
    </source>
</evidence>
<dbReference type="GO" id="GO:0043682">
    <property type="term" value="F:P-type divalent copper transporter activity"/>
    <property type="evidence" value="ECO:0007669"/>
    <property type="project" value="TreeGrafter"/>
</dbReference>
<comment type="subcellular location">
    <subcellularLocation>
        <location evidence="1">Cell membrane</location>
        <topology evidence="1">Multi-pass membrane protein</topology>
    </subcellularLocation>
</comment>
<dbReference type="InterPro" id="IPR008250">
    <property type="entry name" value="ATPase_P-typ_transduc_dom_A_sf"/>
</dbReference>
<evidence type="ECO:0000256" key="5">
    <source>
        <dbReference type="ARBA" id="ARBA00022989"/>
    </source>
</evidence>
<keyword evidence="2 7" id="KW-0812">Transmembrane</keyword>
<keyword evidence="3" id="KW-0479">Metal-binding</keyword>
<dbReference type="Pfam" id="PF00122">
    <property type="entry name" value="E1-E2_ATPase"/>
    <property type="match status" value="1"/>
</dbReference>
<feature type="transmembrane region" description="Helical" evidence="7">
    <location>
        <begin position="103"/>
        <end position="123"/>
    </location>
</feature>
<dbReference type="InterPro" id="IPR036412">
    <property type="entry name" value="HAD-like_sf"/>
</dbReference>
<keyword evidence="5 7" id="KW-1133">Transmembrane helix</keyword>
<dbReference type="GO" id="GO:0005507">
    <property type="term" value="F:copper ion binding"/>
    <property type="evidence" value="ECO:0007669"/>
    <property type="project" value="TreeGrafter"/>
</dbReference>
<feature type="transmembrane region" description="Helical" evidence="7">
    <location>
        <begin position="71"/>
        <end position="91"/>
    </location>
</feature>
<feature type="transmembrane region" description="Helical" evidence="7">
    <location>
        <begin position="144"/>
        <end position="167"/>
    </location>
</feature>
<evidence type="ECO:0000313" key="9">
    <source>
        <dbReference type="EMBL" id="NLT78858.1"/>
    </source>
</evidence>
<feature type="transmembrane region" description="Helical" evidence="7">
    <location>
        <begin position="6"/>
        <end position="27"/>
    </location>
</feature>
<evidence type="ECO:0000256" key="6">
    <source>
        <dbReference type="ARBA" id="ARBA00023136"/>
    </source>
</evidence>
<dbReference type="Gene3D" id="3.40.50.1000">
    <property type="entry name" value="HAD superfamily/HAD-like"/>
    <property type="match status" value="1"/>
</dbReference>
<dbReference type="PANTHER" id="PTHR43520">
    <property type="entry name" value="ATP7, ISOFORM B"/>
    <property type="match status" value="1"/>
</dbReference>
<protein>
    <submittedName>
        <fullName evidence="9">HAD-IC family P-type ATPase</fullName>
    </submittedName>
</protein>
<dbReference type="InterPro" id="IPR023214">
    <property type="entry name" value="HAD_sf"/>
</dbReference>
<dbReference type="PANTHER" id="PTHR43520:SF8">
    <property type="entry name" value="P-TYPE CU(+) TRANSPORTER"/>
    <property type="match status" value="1"/>
</dbReference>
<dbReference type="InterPro" id="IPR001757">
    <property type="entry name" value="P_typ_ATPase"/>
</dbReference>
<evidence type="ECO:0000256" key="1">
    <source>
        <dbReference type="ARBA" id="ARBA00004651"/>
    </source>
</evidence>
<gene>
    <name evidence="9" type="ORF">GXW98_01025</name>
</gene>
<dbReference type="SUPFAM" id="SSF81653">
    <property type="entry name" value="Calcium ATPase, transduction domain A"/>
    <property type="match status" value="1"/>
</dbReference>
<accession>A0A971CXR1</accession>
<keyword evidence="4" id="KW-1278">Translocase</keyword>
<dbReference type="EMBL" id="JAAXZR010000006">
    <property type="protein sequence ID" value="NLT78858.1"/>
    <property type="molecule type" value="Genomic_DNA"/>
</dbReference>
<dbReference type="Gene3D" id="2.70.150.10">
    <property type="entry name" value="Calcium-transporting ATPase, cytoplasmic transduction domain A"/>
    <property type="match status" value="1"/>
</dbReference>
<feature type="transmembrane region" description="Helical" evidence="7">
    <location>
        <begin position="590"/>
        <end position="611"/>
    </location>
</feature>
<dbReference type="Proteomes" id="UP000767327">
    <property type="component" value="Unassembled WGS sequence"/>
</dbReference>
<evidence type="ECO:0000259" key="8">
    <source>
        <dbReference type="Pfam" id="PF00122"/>
    </source>
</evidence>
<feature type="transmembrane region" description="Helical" evidence="7">
    <location>
        <begin position="336"/>
        <end position="359"/>
    </location>
</feature>
<dbReference type="SUPFAM" id="SSF56784">
    <property type="entry name" value="HAD-like"/>
    <property type="match status" value="1"/>
</dbReference>
<evidence type="ECO:0000256" key="3">
    <source>
        <dbReference type="ARBA" id="ARBA00022723"/>
    </source>
</evidence>
<dbReference type="GO" id="GO:0005524">
    <property type="term" value="F:ATP binding"/>
    <property type="evidence" value="ECO:0007669"/>
    <property type="project" value="InterPro"/>
</dbReference>
<evidence type="ECO:0000256" key="2">
    <source>
        <dbReference type="ARBA" id="ARBA00022692"/>
    </source>
</evidence>
<reference evidence="9" key="1">
    <citation type="journal article" date="2020" name="Biotechnol. Biofuels">
        <title>New insights from the biogas microbiome by comprehensive genome-resolved metagenomics of nearly 1600 species originating from multiple anaerobic digesters.</title>
        <authorList>
            <person name="Campanaro S."/>
            <person name="Treu L."/>
            <person name="Rodriguez-R L.M."/>
            <person name="Kovalovszki A."/>
            <person name="Ziels R.M."/>
            <person name="Maus I."/>
            <person name="Zhu X."/>
            <person name="Kougias P.G."/>
            <person name="Basile A."/>
            <person name="Luo G."/>
            <person name="Schluter A."/>
            <person name="Konstantinidis K.T."/>
            <person name="Angelidaki I."/>
        </authorList>
    </citation>
    <scope>NUCLEOTIDE SEQUENCE</scope>
    <source>
        <strain evidence="9">AS01afH2WH_6</strain>
    </source>
</reference>